<feature type="transmembrane region" description="Helical" evidence="16">
    <location>
        <begin position="50"/>
        <end position="76"/>
    </location>
</feature>
<dbReference type="Proteomes" id="UP000289340">
    <property type="component" value="Chromosome 5"/>
</dbReference>
<keyword evidence="8 14" id="KW-0863">Zinc-finger</keyword>
<dbReference type="GO" id="GO:0016020">
    <property type="term" value="C:membrane"/>
    <property type="evidence" value="ECO:0007669"/>
    <property type="project" value="UniProtKB-SubCell"/>
</dbReference>
<dbReference type="UniPathway" id="UPA00143"/>
<dbReference type="EC" id="2.3.2.27" evidence="4"/>
<feature type="region of interest" description="Disordered" evidence="15">
    <location>
        <begin position="217"/>
        <end position="246"/>
    </location>
</feature>
<evidence type="ECO:0000259" key="17">
    <source>
        <dbReference type="PROSITE" id="PS50089"/>
    </source>
</evidence>
<evidence type="ECO:0000256" key="6">
    <source>
        <dbReference type="ARBA" id="ARBA00022692"/>
    </source>
</evidence>
<dbReference type="AlphaFoldDB" id="A0A445KQ63"/>
<dbReference type="Pfam" id="PF13639">
    <property type="entry name" value="zf-RING_2"/>
    <property type="match status" value="1"/>
</dbReference>
<dbReference type="Gene3D" id="3.30.40.10">
    <property type="entry name" value="Zinc/RING finger domain, C3HC4 (zinc finger)"/>
    <property type="match status" value="1"/>
</dbReference>
<keyword evidence="9" id="KW-0833">Ubl conjugation pathway</keyword>
<evidence type="ECO:0000256" key="4">
    <source>
        <dbReference type="ARBA" id="ARBA00012483"/>
    </source>
</evidence>
<protein>
    <recommendedName>
        <fullName evidence="4">RING-type E3 ubiquitin transferase</fullName>
        <ecNumber evidence="4">2.3.2.27</ecNumber>
    </recommendedName>
</protein>
<evidence type="ECO:0000256" key="13">
    <source>
        <dbReference type="ARBA" id="ARBA00024209"/>
    </source>
</evidence>
<dbReference type="InterPro" id="IPR001841">
    <property type="entry name" value="Znf_RING"/>
</dbReference>
<comment type="caution">
    <text evidence="18">The sequence shown here is derived from an EMBL/GenBank/DDBJ whole genome shotgun (WGS) entry which is preliminary data.</text>
</comment>
<keyword evidence="11 16" id="KW-1133">Transmembrane helix</keyword>
<dbReference type="SMART" id="SM00184">
    <property type="entry name" value="RING"/>
    <property type="match status" value="1"/>
</dbReference>
<dbReference type="CDD" id="cd16461">
    <property type="entry name" value="RING-H2_EL5-like"/>
    <property type="match status" value="1"/>
</dbReference>
<dbReference type="SUPFAM" id="SSF57850">
    <property type="entry name" value="RING/U-box"/>
    <property type="match status" value="1"/>
</dbReference>
<comment type="subcellular location">
    <subcellularLocation>
        <location evidence="2">Membrane</location>
        <topology evidence="2">Single-pass membrane protein</topology>
    </subcellularLocation>
</comment>
<keyword evidence="19" id="KW-1185">Reference proteome</keyword>
<feature type="compositionally biased region" description="Basic and acidic residues" evidence="15">
    <location>
        <begin position="226"/>
        <end position="238"/>
    </location>
</feature>
<reference evidence="18 19" key="1">
    <citation type="submission" date="2018-09" db="EMBL/GenBank/DDBJ databases">
        <title>A high-quality reference genome of wild soybean provides a powerful tool to mine soybean genomes.</title>
        <authorList>
            <person name="Xie M."/>
            <person name="Chung C.Y.L."/>
            <person name="Li M.-W."/>
            <person name="Wong F.-L."/>
            <person name="Chan T.-F."/>
            <person name="Lam H.-M."/>
        </authorList>
    </citation>
    <scope>NUCLEOTIDE SEQUENCE [LARGE SCALE GENOMIC DNA]</scope>
    <source>
        <strain evidence="19">cv. W05</strain>
        <tissue evidence="18">Hypocotyl of etiolated seedlings</tissue>
    </source>
</reference>
<dbReference type="InterPro" id="IPR013083">
    <property type="entry name" value="Znf_RING/FYVE/PHD"/>
</dbReference>
<feature type="domain" description="RING-type" evidence="17">
    <location>
        <begin position="153"/>
        <end position="195"/>
    </location>
</feature>
<dbReference type="GO" id="GO:0061630">
    <property type="term" value="F:ubiquitin protein ligase activity"/>
    <property type="evidence" value="ECO:0007669"/>
    <property type="project" value="UniProtKB-EC"/>
</dbReference>
<comment type="similarity">
    <text evidence="13">Belongs to the RING-type zinc finger family. ATL subfamily.</text>
</comment>
<keyword evidence="10" id="KW-0862">Zinc</keyword>
<dbReference type="GO" id="GO:0008270">
    <property type="term" value="F:zinc ion binding"/>
    <property type="evidence" value="ECO:0007669"/>
    <property type="project" value="UniProtKB-KW"/>
</dbReference>
<dbReference type="InterPro" id="IPR044600">
    <property type="entry name" value="ATL1/ATL16-like"/>
</dbReference>
<evidence type="ECO:0000256" key="8">
    <source>
        <dbReference type="ARBA" id="ARBA00022771"/>
    </source>
</evidence>
<feature type="region of interest" description="Disordered" evidence="15">
    <location>
        <begin position="1"/>
        <end position="25"/>
    </location>
</feature>
<evidence type="ECO:0000313" key="19">
    <source>
        <dbReference type="Proteomes" id="UP000289340"/>
    </source>
</evidence>
<dbReference type="FunFam" id="3.30.40.10:FF:000233">
    <property type="entry name" value="RING-H2 finger protein ATL54"/>
    <property type="match status" value="1"/>
</dbReference>
<keyword evidence="12 16" id="KW-0472">Membrane</keyword>
<evidence type="ECO:0000256" key="15">
    <source>
        <dbReference type="SAM" id="MobiDB-lite"/>
    </source>
</evidence>
<sequence>MDPHLPKNGTQQHHGTPTPSPASVANNIIIPHPEFRIPSFKEHHKNVPQLAMIVMACMVGVIMFLCAVSVLIRYFYSRRYSRNNQNRRVDAPILFDLNGDSPPSSDNDDDVEELAVVHPIWYIRTVGLQQSLIDSITVFKYKKGEGIIDGTECSVCLGEFEHDESLRLLPKCSHAFHIPCIDTWLRSHKNCPLCRAPVLRDETDGAHVIRAVDQSNQTVSNVSGHQEARVESSDHERVEDDDVSSAAVEVVEATQPLRRSVSMDSSSANSMVLFGDVVVDLDTHHCGEKVNYSSNKDMSVVVNEKHGSGSSTSTTIINNKLASIGRALQKRPISVSMRMRRSFSHNTKFLFSRHCRSQSSTLPL</sequence>
<name>A0A445KQ63_GLYSO</name>
<evidence type="ECO:0000256" key="14">
    <source>
        <dbReference type="PROSITE-ProRule" id="PRU00175"/>
    </source>
</evidence>
<dbReference type="SMR" id="A0A445KQ63"/>
<dbReference type="EMBL" id="QZWG01000005">
    <property type="protein sequence ID" value="RZC12925.1"/>
    <property type="molecule type" value="Genomic_DNA"/>
</dbReference>
<dbReference type="PANTHER" id="PTHR46913">
    <property type="entry name" value="RING-H2 FINGER PROTEIN ATL16"/>
    <property type="match status" value="1"/>
</dbReference>
<evidence type="ECO:0000256" key="5">
    <source>
        <dbReference type="ARBA" id="ARBA00022679"/>
    </source>
</evidence>
<keyword evidence="6 16" id="KW-0812">Transmembrane</keyword>
<feature type="compositionally biased region" description="Polar residues" evidence="15">
    <location>
        <begin position="8"/>
        <end position="25"/>
    </location>
</feature>
<dbReference type="PROSITE" id="PS50089">
    <property type="entry name" value="ZF_RING_2"/>
    <property type="match status" value="1"/>
</dbReference>
<keyword evidence="7" id="KW-0479">Metal-binding</keyword>
<dbReference type="Gramene" id="XM_028377269.1">
    <property type="protein sequence ID" value="XP_028233070.1"/>
    <property type="gene ID" value="LOC114413082"/>
</dbReference>
<evidence type="ECO:0000256" key="12">
    <source>
        <dbReference type="ARBA" id="ARBA00023136"/>
    </source>
</evidence>
<evidence type="ECO:0000256" key="16">
    <source>
        <dbReference type="SAM" id="Phobius"/>
    </source>
</evidence>
<comment type="pathway">
    <text evidence="3">Protein modification; protein ubiquitination.</text>
</comment>
<evidence type="ECO:0000256" key="10">
    <source>
        <dbReference type="ARBA" id="ARBA00022833"/>
    </source>
</evidence>
<evidence type="ECO:0000313" key="18">
    <source>
        <dbReference type="EMBL" id="RZC12925.1"/>
    </source>
</evidence>
<gene>
    <name evidence="18" type="ORF">D0Y65_012594</name>
</gene>
<keyword evidence="5" id="KW-0808">Transferase</keyword>
<dbReference type="PANTHER" id="PTHR46913:SF19">
    <property type="entry name" value="RING-TYPE E3 UBIQUITIN TRANSFERASE"/>
    <property type="match status" value="1"/>
</dbReference>
<evidence type="ECO:0000256" key="2">
    <source>
        <dbReference type="ARBA" id="ARBA00004167"/>
    </source>
</evidence>
<evidence type="ECO:0000256" key="7">
    <source>
        <dbReference type="ARBA" id="ARBA00022723"/>
    </source>
</evidence>
<evidence type="ECO:0000256" key="3">
    <source>
        <dbReference type="ARBA" id="ARBA00004906"/>
    </source>
</evidence>
<comment type="catalytic activity">
    <reaction evidence="1">
        <text>S-ubiquitinyl-[E2 ubiquitin-conjugating enzyme]-L-cysteine + [acceptor protein]-L-lysine = [E2 ubiquitin-conjugating enzyme]-L-cysteine + N(6)-ubiquitinyl-[acceptor protein]-L-lysine.</text>
        <dbReference type="EC" id="2.3.2.27"/>
    </reaction>
</comment>
<evidence type="ECO:0000256" key="1">
    <source>
        <dbReference type="ARBA" id="ARBA00000900"/>
    </source>
</evidence>
<organism evidence="18 19">
    <name type="scientific">Glycine soja</name>
    <name type="common">Wild soybean</name>
    <dbReference type="NCBI Taxonomy" id="3848"/>
    <lineage>
        <taxon>Eukaryota</taxon>
        <taxon>Viridiplantae</taxon>
        <taxon>Streptophyta</taxon>
        <taxon>Embryophyta</taxon>
        <taxon>Tracheophyta</taxon>
        <taxon>Spermatophyta</taxon>
        <taxon>Magnoliopsida</taxon>
        <taxon>eudicotyledons</taxon>
        <taxon>Gunneridae</taxon>
        <taxon>Pentapetalae</taxon>
        <taxon>rosids</taxon>
        <taxon>fabids</taxon>
        <taxon>Fabales</taxon>
        <taxon>Fabaceae</taxon>
        <taxon>Papilionoideae</taxon>
        <taxon>50 kb inversion clade</taxon>
        <taxon>NPAAA clade</taxon>
        <taxon>indigoferoid/millettioid clade</taxon>
        <taxon>Phaseoleae</taxon>
        <taxon>Glycine</taxon>
        <taxon>Glycine subgen. Soja</taxon>
    </lineage>
</organism>
<proteinExistence type="inferred from homology"/>
<evidence type="ECO:0000256" key="9">
    <source>
        <dbReference type="ARBA" id="ARBA00022786"/>
    </source>
</evidence>
<dbReference type="GO" id="GO:0016567">
    <property type="term" value="P:protein ubiquitination"/>
    <property type="evidence" value="ECO:0007669"/>
    <property type="project" value="UniProtKB-UniPathway"/>
</dbReference>
<evidence type="ECO:0000256" key="11">
    <source>
        <dbReference type="ARBA" id="ARBA00022989"/>
    </source>
</evidence>
<accession>A0A445KQ63</accession>